<protein>
    <recommendedName>
        <fullName evidence="1">Amidase domain-containing protein</fullName>
    </recommendedName>
</protein>
<dbReference type="OrthoDB" id="566138at2759"/>
<dbReference type="PANTHER" id="PTHR42678">
    <property type="entry name" value="AMIDASE"/>
    <property type="match status" value="1"/>
</dbReference>
<dbReference type="STRING" id="60169.A0A1V6N6P0"/>
<sequence length="509" mass="54609">MARKHTVDVLAATASDLRNLLDSGEVSSVELVGLYLDQIARHNKQGLMLNAMISTASVDRVLEEARMLDTERAQKGPRSKLHGIPIILKDLICTPNFGLGTTAGSLALKGLNATEDAPIATLLREAGCIVIGKSNLSEWANSKGFGVTSGWSAVGGQTQSPYVKGGVDPEDTWMGHSTPAGSSSGSAVATAAGFAPLTIGSEADGSIVQPAIRAGAYSLKGTVGDVIMKGTQSGGAAFDSAGPIGKSAEDCADVMDILLPGRDFCSHLTRSWNGIRIAYLDYKTWQFPDSVCEKTPAFDTQHELEMLEALKKVESLGAQVTYDASLMSLPEITEKYKTVTMGEIGRHQLAFVISRFLGLFNNPQLRTLQDLVTFNKEHAAEELPLDQPSQQVLENGLNDNMTDEKYHSGLAHLRQSVRHAVHLCLEESNADIIMASGETLLPSIAACAGYPIGSVPLGFSTYNGRPFGMEIMSRNGEEEKIFQVMSAWEATFPEARQPPPLLVNWATNL</sequence>
<evidence type="ECO:0000259" key="1">
    <source>
        <dbReference type="Pfam" id="PF01425"/>
    </source>
</evidence>
<keyword evidence="3" id="KW-1185">Reference proteome</keyword>
<accession>A0A1V6N6P0</accession>
<comment type="caution">
    <text evidence="2">The sequence shown here is derived from an EMBL/GenBank/DDBJ whole genome shotgun (WGS) entry which is preliminary data.</text>
</comment>
<dbReference type="Pfam" id="PF01425">
    <property type="entry name" value="Amidase"/>
    <property type="match status" value="1"/>
</dbReference>
<dbReference type="SUPFAM" id="SSF75304">
    <property type="entry name" value="Amidase signature (AS) enzymes"/>
    <property type="match status" value="1"/>
</dbReference>
<dbReference type="AlphaFoldDB" id="A0A1V6N6P0"/>
<feature type="domain" description="Amidase" evidence="1">
    <location>
        <begin position="30"/>
        <end position="480"/>
    </location>
</feature>
<dbReference type="EMBL" id="MDYM01000024">
    <property type="protein sequence ID" value="OQD60339.1"/>
    <property type="molecule type" value="Genomic_DNA"/>
</dbReference>
<dbReference type="Gene3D" id="3.90.1300.10">
    <property type="entry name" value="Amidase signature (AS) domain"/>
    <property type="match status" value="1"/>
</dbReference>
<name>A0A1V6N6P0_PENPO</name>
<proteinExistence type="predicted"/>
<dbReference type="Proteomes" id="UP000191408">
    <property type="component" value="Unassembled WGS sequence"/>
</dbReference>
<dbReference type="InterPro" id="IPR036928">
    <property type="entry name" value="AS_sf"/>
</dbReference>
<organism evidence="2 3">
    <name type="scientific">Penicillium polonicum</name>
    <dbReference type="NCBI Taxonomy" id="60169"/>
    <lineage>
        <taxon>Eukaryota</taxon>
        <taxon>Fungi</taxon>
        <taxon>Dikarya</taxon>
        <taxon>Ascomycota</taxon>
        <taxon>Pezizomycotina</taxon>
        <taxon>Eurotiomycetes</taxon>
        <taxon>Eurotiomycetidae</taxon>
        <taxon>Eurotiales</taxon>
        <taxon>Aspergillaceae</taxon>
        <taxon>Penicillium</taxon>
    </lineage>
</organism>
<evidence type="ECO:0000313" key="2">
    <source>
        <dbReference type="EMBL" id="OQD60339.1"/>
    </source>
</evidence>
<evidence type="ECO:0000313" key="3">
    <source>
        <dbReference type="Proteomes" id="UP000191408"/>
    </source>
</evidence>
<gene>
    <name evidence="2" type="ORF">PENPOL_c024G04123</name>
</gene>
<dbReference type="PANTHER" id="PTHR42678:SF34">
    <property type="entry name" value="OS04G0183300 PROTEIN"/>
    <property type="match status" value="1"/>
</dbReference>
<dbReference type="InterPro" id="IPR023631">
    <property type="entry name" value="Amidase_dom"/>
</dbReference>
<reference evidence="3" key="1">
    <citation type="journal article" date="2017" name="Nat. Microbiol.">
        <title>Global analysis of biosynthetic gene clusters reveals vast potential of secondary metabolite production in Penicillium species.</title>
        <authorList>
            <person name="Nielsen J.C."/>
            <person name="Grijseels S."/>
            <person name="Prigent S."/>
            <person name="Ji B."/>
            <person name="Dainat J."/>
            <person name="Nielsen K.F."/>
            <person name="Frisvad J.C."/>
            <person name="Workman M."/>
            <person name="Nielsen J."/>
        </authorList>
    </citation>
    <scope>NUCLEOTIDE SEQUENCE [LARGE SCALE GENOMIC DNA]</scope>
    <source>
        <strain evidence="3">IBT 4502</strain>
    </source>
</reference>